<name>A0ABR4NKD2_9FUNG</name>
<keyword evidence="1 7" id="KW-0489">Methyltransferase</keyword>
<organism evidence="9 10">
    <name type="scientific">Polyrhizophydium stewartii</name>
    <dbReference type="NCBI Taxonomy" id="2732419"/>
    <lineage>
        <taxon>Eukaryota</taxon>
        <taxon>Fungi</taxon>
        <taxon>Fungi incertae sedis</taxon>
        <taxon>Chytridiomycota</taxon>
        <taxon>Chytridiomycota incertae sedis</taxon>
        <taxon>Chytridiomycetes</taxon>
        <taxon>Rhizophydiales</taxon>
        <taxon>Rhizophydiales incertae sedis</taxon>
        <taxon>Polyrhizophydium</taxon>
    </lineage>
</organism>
<evidence type="ECO:0000256" key="5">
    <source>
        <dbReference type="ARBA" id="ARBA00039681"/>
    </source>
</evidence>
<gene>
    <name evidence="9" type="ORF">HK105_200056</name>
</gene>
<evidence type="ECO:0000256" key="1">
    <source>
        <dbReference type="ARBA" id="ARBA00022603"/>
    </source>
</evidence>
<evidence type="ECO:0000256" key="3">
    <source>
        <dbReference type="ARBA" id="ARBA00022691"/>
    </source>
</evidence>
<dbReference type="Pfam" id="PF00145">
    <property type="entry name" value="DNA_methylase"/>
    <property type="match status" value="1"/>
</dbReference>
<sequence>MPRMPIRALEFFSGIGGLHYGLERADPTATVLASFDMNQNANACYHANFGFKPSTTSIDTLSLQAVERFGANCWLLSPPCQPFTQGGKRLDHEDKRSLALLHLIDLLGQISAPPDFVFLENVPNFEVSVCRSRLVECLDARNYDIREFLVSPVQIGVANDRRRYYLCARRRSADAPKSDTPYLQAPRVITTMLSDPVKTFSQPGSDSDGRDTEPAWKPTPPQISSYLQPLEDVSPHLVPQEYILKRKSFRFDLVKPTDRISSCFTKAYGSHHVIGSGSFLQTERLDVRVLAFNIVLRRSPLTGVAAQVEFAVDDGPSVVAARPRFFRPTEVARLHGFPIDGPPRGDPRLHAMAFPDSLSVAQQLKLLGNSLSVDVVAHLLSGLLAANAD</sequence>
<dbReference type="InterPro" id="IPR029063">
    <property type="entry name" value="SAM-dependent_MTases_sf"/>
</dbReference>
<keyword evidence="3 7" id="KW-0949">S-adenosyl-L-methionine</keyword>
<feature type="active site" evidence="7">
    <location>
        <position position="80"/>
    </location>
</feature>
<dbReference type="PROSITE" id="PS00095">
    <property type="entry name" value="C5_MTASE_2"/>
    <property type="match status" value="1"/>
</dbReference>
<protein>
    <recommendedName>
        <fullName evidence="5">tRNA (cytosine(38)-C(5))-methyltransferase</fullName>
        <ecNumber evidence="4">2.1.1.204</ecNumber>
    </recommendedName>
    <alternativeName>
        <fullName evidence="6">DNA (cytosine-5)-methyltransferase-like protein 2</fullName>
    </alternativeName>
</protein>
<dbReference type="EC" id="2.1.1.204" evidence="4"/>
<evidence type="ECO:0000256" key="8">
    <source>
        <dbReference type="SAM" id="MobiDB-lite"/>
    </source>
</evidence>
<dbReference type="EMBL" id="JADGIZ020000001">
    <property type="protein sequence ID" value="KAL2919990.1"/>
    <property type="molecule type" value="Genomic_DNA"/>
</dbReference>
<dbReference type="InterPro" id="IPR031303">
    <property type="entry name" value="C5_meth_CS"/>
</dbReference>
<evidence type="ECO:0000256" key="7">
    <source>
        <dbReference type="PROSITE-ProRule" id="PRU01016"/>
    </source>
</evidence>
<keyword evidence="10" id="KW-1185">Reference proteome</keyword>
<evidence type="ECO:0000313" key="10">
    <source>
        <dbReference type="Proteomes" id="UP001527925"/>
    </source>
</evidence>
<evidence type="ECO:0000313" key="9">
    <source>
        <dbReference type="EMBL" id="KAL2919990.1"/>
    </source>
</evidence>
<comment type="similarity">
    <text evidence="7">Belongs to the class I-like SAM-binding methyltransferase superfamily. C5-methyltransferase family.</text>
</comment>
<dbReference type="PANTHER" id="PTHR46098">
    <property type="entry name" value="TRNA (CYTOSINE(38)-C(5))-METHYLTRANSFERASE"/>
    <property type="match status" value="1"/>
</dbReference>
<dbReference type="InterPro" id="IPR001525">
    <property type="entry name" value="C5_MeTfrase"/>
</dbReference>
<dbReference type="Gene3D" id="3.90.120.10">
    <property type="entry name" value="DNA Methylase, subunit A, domain 2"/>
    <property type="match status" value="1"/>
</dbReference>
<accession>A0ABR4NKD2</accession>
<evidence type="ECO:0000256" key="4">
    <source>
        <dbReference type="ARBA" id="ARBA00039081"/>
    </source>
</evidence>
<dbReference type="Proteomes" id="UP001527925">
    <property type="component" value="Unassembled WGS sequence"/>
</dbReference>
<dbReference type="Gene3D" id="3.40.50.150">
    <property type="entry name" value="Vaccinia Virus protein VP39"/>
    <property type="match status" value="1"/>
</dbReference>
<keyword evidence="2 7" id="KW-0808">Transferase</keyword>
<evidence type="ECO:0000256" key="2">
    <source>
        <dbReference type="ARBA" id="ARBA00022679"/>
    </source>
</evidence>
<dbReference type="PRINTS" id="PR00105">
    <property type="entry name" value="C5METTRFRASE"/>
</dbReference>
<comment type="caution">
    <text evidence="9">The sequence shown here is derived from an EMBL/GenBank/DDBJ whole genome shotgun (WGS) entry which is preliminary data.</text>
</comment>
<feature type="region of interest" description="Disordered" evidence="8">
    <location>
        <begin position="196"/>
        <end position="221"/>
    </location>
</feature>
<dbReference type="InterPro" id="IPR050750">
    <property type="entry name" value="C5-MTase"/>
</dbReference>
<dbReference type="PROSITE" id="PS51679">
    <property type="entry name" value="SAM_MT_C5"/>
    <property type="match status" value="1"/>
</dbReference>
<dbReference type="SUPFAM" id="SSF53335">
    <property type="entry name" value="S-adenosyl-L-methionine-dependent methyltransferases"/>
    <property type="match status" value="1"/>
</dbReference>
<proteinExistence type="inferred from homology"/>
<reference evidence="9 10" key="1">
    <citation type="submission" date="2023-09" db="EMBL/GenBank/DDBJ databases">
        <title>Pangenome analysis of Batrachochytrium dendrobatidis and related Chytrids.</title>
        <authorList>
            <person name="Yacoub M.N."/>
            <person name="Stajich J.E."/>
            <person name="James T.Y."/>
        </authorList>
    </citation>
    <scope>NUCLEOTIDE SEQUENCE [LARGE SCALE GENOMIC DNA]</scope>
    <source>
        <strain evidence="9 10">JEL0888</strain>
    </source>
</reference>
<dbReference type="PANTHER" id="PTHR46098:SF1">
    <property type="entry name" value="TRNA (CYTOSINE(38)-C(5))-METHYLTRANSFERASE"/>
    <property type="match status" value="1"/>
</dbReference>
<evidence type="ECO:0000256" key="6">
    <source>
        <dbReference type="ARBA" id="ARBA00042810"/>
    </source>
</evidence>